<dbReference type="Proteomes" id="UP000321947">
    <property type="component" value="Unassembled WGS sequence"/>
</dbReference>
<dbReference type="InterPro" id="IPR046350">
    <property type="entry name" value="Cystatin_sf"/>
</dbReference>
<evidence type="ECO:0000313" key="2">
    <source>
        <dbReference type="EMBL" id="TYJ97720.1"/>
    </source>
</evidence>
<dbReference type="EMBL" id="SSTD01018615">
    <property type="protein sequence ID" value="TYJ97720.1"/>
    <property type="molecule type" value="Genomic_DNA"/>
</dbReference>
<gene>
    <name evidence="2" type="ORF">E5676_scaffold1251G00140</name>
    <name evidence="1" type="ORF">E6C27_scaffold543G00780</name>
</gene>
<dbReference type="SUPFAM" id="SSF54403">
    <property type="entry name" value="Cystatin/monellin"/>
    <property type="match status" value="1"/>
</dbReference>
<accession>A0A5A7TSG9</accession>
<name>A0A5A7TSG9_CUCMM</name>
<dbReference type="AlphaFoldDB" id="A0A5A7TSG9"/>
<dbReference type="EMBL" id="SSTE01014036">
    <property type="protein sequence ID" value="KAA0046493.1"/>
    <property type="molecule type" value="Genomic_DNA"/>
</dbReference>
<keyword evidence="1" id="KW-0282">Flagellum</keyword>
<protein>
    <submittedName>
        <fullName evidence="1">Flagellar radial spoke protein 5 isoform X3</fullName>
    </submittedName>
</protein>
<reference evidence="3 4" key="1">
    <citation type="submission" date="2019-08" db="EMBL/GenBank/DDBJ databases">
        <title>Draft genome sequences of two oriental melons (Cucumis melo L. var makuwa).</title>
        <authorList>
            <person name="Kwon S.-Y."/>
        </authorList>
    </citation>
    <scope>NUCLEOTIDE SEQUENCE [LARGE SCALE GENOMIC DNA]</scope>
    <source>
        <strain evidence="4">cv. Chang Bougi</strain>
        <strain evidence="3">cv. SW 3</strain>
        <tissue evidence="1">Leaf</tissue>
    </source>
</reference>
<keyword evidence="1" id="KW-0969">Cilium</keyword>
<evidence type="ECO:0000313" key="3">
    <source>
        <dbReference type="Proteomes" id="UP000321393"/>
    </source>
</evidence>
<evidence type="ECO:0000313" key="1">
    <source>
        <dbReference type="EMBL" id="KAA0046493.1"/>
    </source>
</evidence>
<sequence>MTVITHRSFLNLTIFKSFTAETRRRYERRKLGAKSSVKCSQTSEGSAMDGGKLIVTPRGGNAPICRRAFNSTYVDELAHFAIEEHNKKESHVKKWSKVRAASLEYHSTVRAAKSESISSHLEMNNVCDFRNRLQQLLWCPITLVS</sequence>
<evidence type="ECO:0000313" key="4">
    <source>
        <dbReference type="Proteomes" id="UP000321947"/>
    </source>
</evidence>
<comment type="caution">
    <text evidence="1">The sequence shown here is derived from an EMBL/GenBank/DDBJ whole genome shotgun (WGS) entry which is preliminary data.</text>
</comment>
<dbReference type="Proteomes" id="UP000321393">
    <property type="component" value="Unassembled WGS sequence"/>
</dbReference>
<keyword evidence="1" id="KW-0966">Cell projection</keyword>
<organism evidence="1 3">
    <name type="scientific">Cucumis melo var. makuwa</name>
    <name type="common">Oriental melon</name>
    <dbReference type="NCBI Taxonomy" id="1194695"/>
    <lineage>
        <taxon>Eukaryota</taxon>
        <taxon>Viridiplantae</taxon>
        <taxon>Streptophyta</taxon>
        <taxon>Embryophyta</taxon>
        <taxon>Tracheophyta</taxon>
        <taxon>Spermatophyta</taxon>
        <taxon>Magnoliopsida</taxon>
        <taxon>eudicotyledons</taxon>
        <taxon>Gunneridae</taxon>
        <taxon>Pentapetalae</taxon>
        <taxon>rosids</taxon>
        <taxon>fabids</taxon>
        <taxon>Cucurbitales</taxon>
        <taxon>Cucurbitaceae</taxon>
        <taxon>Benincaseae</taxon>
        <taxon>Cucumis</taxon>
    </lineage>
</organism>
<proteinExistence type="predicted"/>